<evidence type="ECO:0000313" key="5">
    <source>
        <dbReference type="Proteomes" id="UP000054485"/>
    </source>
</evidence>
<gene>
    <name evidence="4" type="ORF">CY34DRAFT_506775</name>
</gene>
<dbReference type="Gene3D" id="2.130.10.10">
    <property type="entry name" value="YVTN repeat-like/Quinoprotein amine dehydrogenase"/>
    <property type="match status" value="3"/>
</dbReference>
<dbReference type="PROSITE" id="PS50082">
    <property type="entry name" value="WD_REPEATS_2"/>
    <property type="match status" value="3"/>
</dbReference>
<dbReference type="PRINTS" id="PR00320">
    <property type="entry name" value="GPROTEINBRPT"/>
</dbReference>
<dbReference type="InterPro" id="IPR015943">
    <property type="entry name" value="WD40/YVTN_repeat-like_dom_sf"/>
</dbReference>
<reference evidence="5" key="2">
    <citation type="submission" date="2015-01" db="EMBL/GenBank/DDBJ databases">
        <title>Evolutionary Origins and Diversification of the Mycorrhizal Mutualists.</title>
        <authorList>
            <consortium name="DOE Joint Genome Institute"/>
            <consortium name="Mycorrhizal Genomics Consortium"/>
            <person name="Kohler A."/>
            <person name="Kuo A."/>
            <person name="Nagy L.G."/>
            <person name="Floudas D."/>
            <person name="Copeland A."/>
            <person name="Barry K.W."/>
            <person name="Cichocki N."/>
            <person name="Veneault-Fourrey C."/>
            <person name="LaButti K."/>
            <person name="Lindquist E.A."/>
            <person name="Lipzen A."/>
            <person name="Lundell T."/>
            <person name="Morin E."/>
            <person name="Murat C."/>
            <person name="Riley R."/>
            <person name="Ohm R."/>
            <person name="Sun H."/>
            <person name="Tunlid A."/>
            <person name="Henrissat B."/>
            <person name="Grigoriev I.V."/>
            <person name="Hibbett D.S."/>
            <person name="Martin F."/>
        </authorList>
    </citation>
    <scope>NUCLEOTIDE SEQUENCE [LARGE SCALE GENOMIC DNA]</scope>
    <source>
        <strain evidence="5">UH-Slu-Lm8-n1</strain>
    </source>
</reference>
<dbReference type="PROSITE" id="PS00678">
    <property type="entry name" value="WD_REPEATS_1"/>
    <property type="match status" value="1"/>
</dbReference>
<dbReference type="PANTHER" id="PTHR19879:SF9">
    <property type="entry name" value="TRANSCRIPTION INITIATION FACTOR TFIID SUBUNIT 5"/>
    <property type="match status" value="1"/>
</dbReference>
<dbReference type="Pfam" id="PF00400">
    <property type="entry name" value="WD40"/>
    <property type="match status" value="6"/>
</dbReference>
<reference evidence="4 5" key="1">
    <citation type="submission" date="2014-04" db="EMBL/GenBank/DDBJ databases">
        <authorList>
            <consortium name="DOE Joint Genome Institute"/>
            <person name="Kuo A."/>
            <person name="Ruytinx J."/>
            <person name="Rineau F."/>
            <person name="Colpaert J."/>
            <person name="Kohler A."/>
            <person name="Nagy L.G."/>
            <person name="Floudas D."/>
            <person name="Copeland A."/>
            <person name="Barry K.W."/>
            <person name="Cichocki N."/>
            <person name="Veneault-Fourrey C."/>
            <person name="LaButti K."/>
            <person name="Lindquist E.A."/>
            <person name="Lipzen A."/>
            <person name="Lundell T."/>
            <person name="Morin E."/>
            <person name="Murat C."/>
            <person name="Sun H."/>
            <person name="Tunlid A."/>
            <person name="Henrissat B."/>
            <person name="Grigoriev I.V."/>
            <person name="Hibbett D.S."/>
            <person name="Martin F."/>
            <person name="Nordberg H.P."/>
            <person name="Cantor M.N."/>
            <person name="Hua S.X."/>
        </authorList>
    </citation>
    <scope>NUCLEOTIDE SEQUENCE [LARGE SCALE GENOMIC DNA]</scope>
    <source>
        <strain evidence="4 5">UH-Slu-Lm8-n1</strain>
    </source>
</reference>
<dbReference type="PANTHER" id="PTHR19879">
    <property type="entry name" value="TRANSCRIPTION INITIATION FACTOR TFIID"/>
    <property type="match status" value="1"/>
</dbReference>
<organism evidence="4 5">
    <name type="scientific">Suillus luteus UH-Slu-Lm8-n1</name>
    <dbReference type="NCBI Taxonomy" id="930992"/>
    <lineage>
        <taxon>Eukaryota</taxon>
        <taxon>Fungi</taxon>
        <taxon>Dikarya</taxon>
        <taxon>Basidiomycota</taxon>
        <taxon>Agaricomycotina</taxon>
        <taxon>Agaricomycetes</taxon>
        <taxon>Agaricomycetidae</taxon>
        <taxon>Boletales</taxon>
        <taxon>Suillineae</taxon>
        <taxon>Suillaceae</taxon>
        <taxon>Suillus</taxon>
    </lineage>
</organism>
<evidence type="ECO:0000256" key="3">
    <source>
        <dbReference type="PROSITE-ProRule" id="PRU00221"/>
    </source>
</evidence>
<evidence type="ECO:0000256" key="2">
    <source>
        <dbReference type="ARBA" id="ARBA00022737"/>
    </source>
</evidence>
<dbReference type="Proteomes" id="UP000054485">
    <property type="component" value="Unassembled WGS sequence"/>
</dbReference>
<evidence type="ECO:0000313" key="4">
    <source>
        <dbReference type="EMBL" id="KIK36547.1"/>
    </source>
</evidence>
<accession>A0A0D0AQK8</accession>
<feature type="repeat" description="WD" evidence="3">
    <location>
        <begin position="15"/>
        <end position="56"/>
    </location>
</feature>
<proteinExistence type="predicted"/>
<dbReference type="PROSITE" id="PS50294">
    <property type="entry name" value="WD_REPEATS_REGION"/>
    <property type="match status" value="2"/>
</dbReference>
<sequence>MSELISSTTPIRTFEDDEGAEVRAVAVFPDKRRMVTGSEDDTVRLWDLETGVVLKKMEGHRSWALAVSRDGHIIASGDRGGELITWQGETGETLTTPIQAHSEGIDSIDFSPDGTVLATCSSDHDCTVKFWCTKTWQMQGDPINCGACVVFCVRYSSSGELLAVATDAAIQIYNAGTRECVASFKAHTEYNWSLAWTPDGTRLLSGGSNMDSTIREWDSLTWQQVGHPWEGHTGYIDAIAIHPAGNLVASASDDREVRLWRLSDQHTIAIFRQSSPLHCVTFSVDGRYILSGGNEGISEWEVPKGAHSKILAITTAHDACMTGDLPTAEELLTQEIHTDANDYTSYAHRSFVMARKHA</sequence>
<dbReference type="OrthoDB" id="3203311at2759"/>
<keyword evidence="1 3" id="KW-0853">WD repeat</keyword>
<dbReference type="InterPro" id="IPR019775">
    <property type="entry name" value="WD40_repeat_CS"/>
</dbReference>
<dbReference type="EMBL" id="KN835520">
    <property type="protein sequence ID" value="KIK36547.1"/>
    <property type="molecule type" value="Genomic_DNA"/>
</dbReference>
<dbReference type="STRING" id="930992.A0A0D0AQK8"/>
<dbReference type="CDD" id="cd00200">
    <property type="entry name" value="WD40"/>
    <property type="match status" value="1"/>
</dbReference>
<feature type="repeat" description="WD" evidence="3">
    <location>
        <begin position="98"/>
        <end position="123"/>
    </location>
</feature>
<evidence type="ECO:0000256" key="1">
    <source>
        <dbReference type="ARBA" id="ARBA00022574"/>
    </source>
</evidence>
<protein>
    <submittedName>
        <fullName evidence="4">Uncharacterized protein</fullName>
    </submittedName>
</protein>
<dbReference type="AlphaFoldDB" id="A0A0D0AQK8"/>
<dbReference type="InterPro" id="IPR001680">
    <property type="entry name" value="WD40_rpt"/>
</dbReference>
<keyword evidence="2" id="KW-0677">Repeat</keyword>
<dbReference type="InterPro" id="IPR011047">
    <property type="entry name" value="Quinoprotein_ADH-like_sf"/>
</dbReference>
<feature type="repeat" description="WD" evidence="3">
    <location>
        <begin position="229"/>
        <end position="270"/>
    </location>
</feature>
<keyword evidence="5" id="KW-1185">Reference proteome</keyword>
<dbReference type="HOGENOM" id="CLU_000288_57_33_1"/>
<dbReference type="SMART" id="SM00320">
    <property type="entry name" value="WD40"/>
    <property type="match status" value="7"/>
</dbReference>
<dbReference type="SUPFAM" id="SSF50998">
    <property type="entry name" value="Quinoprotein alcohol dehydrogenase-like"/>
    <property type="match status" value="1"/>
</dbReference>
<dbReference type="InParanoid" id="A0A0D0AQK8"/>
<dbReference type="InterPro" id="IPR020472">
    <property type="entry name" value="WD40_PAC1"/>
</dbReference>
<name>A0A0D0AQK8_9AGAM</name>